<dbReference type="PANTHER" id="PTHR19134">
    <property type="entry name" value="RECEPTOR-TYPE TYROSINE-PROTEIN PHOSPHATASE"/>
    <property type="match status" value="1"/>
</dbReference>
<evidence type="ECO:0000259" key="3">
    <source>
        <dbReference type="PROSITE" id="PS50055"/>
    </source>
</evidence>
<dbReference type="InterPro" id="IPR029021">
    <property type="entry name" value="Prot-tyrosine_phosphatase-like"/>
</dbReference>
<organism evidence="5 6">
    <name type="scientific">Homarus americanus</name>
    <name type="common">American lobster</name>
    <dbReference type="NCBI Taxonomy" id="6706"/>
    <lineage>
        <taxon>Eukaryota</taxon>
        <taxon>Metazoa</taxon>
        <taxon>Ecdysozoa</taxon>
        <taxon>Arthropoda</taxon>
        <taxon>Crustacea</taxon>
        <taxon>Multicrustacea</taxon>
        <taxon>Malacostraca</taxon>
        <taxon>Eumalacostraca</taxon>
        <taxon>Eucarida</taxon>
        <taxon>Decapoda</taxon>
        <taxon>Pleocyemata</taxon>
        <taxon>Astacidea</taxon>
        <taxon>Nephropoidea</taxon>
        <taxon>Nephropidae</taxon>
        <taxon>Homarus</taxon>
    </lineage>
</organism>
<proteinExistence type="predicted"/>
<evidence type="ECO:0000256" key="1">
    <source>
        <dbReference type="SAM" id="Phobius"/>
    </source>
</evidence>
<dbReference type="GO" id="GO:0004725">
    <property type="term" value="F:protein tyrosine phosphatase activity"/>
    <property type="evidence" value="ECO:0007669"/>
    <property type="project" value="InterPro"/>
</dbReference>
<dbReference type="PANTHER" id="PTHR19134:SF449">
    <property type="entry name" value="TYROSINE-PROTEIN PHOSPHATASE 1"/>
    <property type="match status" value="1"/>
</dbReference>
<comment type="caution">
    <text evidence="5">The sequence shown here is derived from an EMBL/GenBank/DDBJ whole genome shotgun (WGS) entry which is preliminary data.</text>
</comment>
<keyword evidence="2" id="KW-0732">Signal</keyword>
<dbReference type="SMART" id="SM00194">
    <property type="entry name" value="PTPc"/>
    <property type="match status" value="1"/>
</dbReference>
<evidence type="ECO:0000259" key="4">
    <source>
        <dbReference type="PROSITE" id="PS50056"/>
    </source>
</evidence>
<dbReference type="Pfam" id="PF00102">
    <property type="entry name" value="Y_phosphatase"/>
    <property type="match status" value="1"/>
</dbReference>
<dbReference type="InterPro" id="IPR000387">
    <property type="entry name" value="Tyr_Pase_dom"/>
</dbReference>
<dbReference type="InterPro" id="IPR050348">
    <property type="entry name" value="Protein-Tyr_Phosphatase"/>
</dbReference>
<keyword evidence="1" id="KW-0812">Transmembrane</keyword>
<reference evidence="5" key="1">
    <citation type="journal article" date="2021" name="Sci. Adv.">
        <title>The American lobster genome reveals insights on longevity, neural, and immune adaptations.</title>
        <authorList>
            <person name="Polinski J.M."/>
            <person name="Zimin A.V."/>
            <person name="Clark K.F."/>
            <person name="Kohn A.B."/>
            <person name="Sadowski N."/>
            <person name="Timp W."/>
            <person name="Ptitsyn A."/>
            <person name="Khanna P."/>
            <person name="Romanova D.Y."/>
            <person name="Williams P."/>
            <person name="Greenwood S.J."/>
            <person name="Moroz L.L."/>
            <person name="Walt D.R."/>
            <person name="Bodnar A.G."/>
        </authorList>
    </citation>
    <scope>NUCLEOTIDE SEQUENCE</scope>
    <source>
        <strain evidence="5">GMGI-L3</strain>
    </source>
</reference>
<keyword evidence="5" id="KW-0675">Receptor</keyword>
<keyword evidence="1" id="KW-1133">Transmembrane helix</keyword>
<keyword evidence="6" id="KW-1185">Reference proteome</keyword>
<dbReference type="PRINTS" id="PR00700">
    <property type="entry name" value="PRTYPHPHTASE"/>
</dbReference>
<feature type="chain" id="PRO_5035253879" evidence="2">
    <location>
        <begin position="22"/>
        <end position="321"/>
    </location>
</feature>
<evidence type="ECO:0000313" key="6">
    <source>
        <dbReference type="Proteomes" id="UP000747542"/>
    </source>
</evidence>
<dbReference type="InterPro" id="IPR000242">
    <property type="entry name" value="PTP_cat"/>
</dbReference>
<dbReference type="InterPro" id="IPR003595">
    <property type="entry name" value="Tyr_Pase_cat"/>
</dbReference>
<dbReference type="Gene3D" id="3.90.190.10">
    <property type="entry name" value="Protein tyrosine phosphatase superfamily"/>
    <property type="match status" value="1"/>
</dbReference>
<dbReference type="CDD" id="cd00047">
    <property type="entry name" value="PTPc"/>
    <property type="match status" value="1"/>
</dbReference>
<dbReference type="SMART" id="SM00404">
    <property type="entry name" value="PTPc_motif"/>
    <property type="match status" value="1"/>
</dbReference>
<dbReference type="EMBL" id="JAHLQT010036987">
    <property type="protein sequence ID" value="KAG7157756.1"/>
    <property type="molecule type" value="Genomic_DNA"/>
</dbReference>
<accession>A0A8J5JIF0</accession>
<keyword evidence="1" id="KW-0472">Membrane</keyword>
<feature type="transmembrane region" description="Helical" evidence="1">
    <location>
        <begin position="52"/>
        <end position="73"/>
    </location>
</feature>
<dbReference type="Proteomes" id="UP000747542">
    <property type="component" value="Unassembled WGS sequence"/>
</dbReference>
<evidence type="ECO:0000313" key="5">
    <source>
        <dbReference type="EMBL" id="KAG7157756.1"/>
    </source>
</evidence>
<gene>
    <name evidence="5" type="primary">PTPRO-L</name>
    <name evidence="5" type="ORF">Hamer_G018832</name>
</gene>
<evidence type="ECO:0000256" key="2">
    <source>
        <dbReference type="SAM" id="SignalP"/>
    </source>
</evidence>
<feature type="domain" description="Tyrosine-protein phosphatase" evidence="3">
    <location>
        <begin position="76"/>
        <end position="319"/>
    </location>
</feature>
<dbReference type="PROSITE" id="PS50056">
    <property type="entry name" value="TYR_PHOSPHATASE_2"/>
    <property type="match status" value="1"/>
</dbReference>
<dbReference type="SUPFAM" id="SSF52799">
    <property type="entry name" value="(Phosphotyrosine protein) phosphatases II"/>
    <property type="match status" value="1"/>
</dbReference>
<dbReference type="GO" id="GO:0048666">
    <property type="term" value="P:neuron development"/>
    <property type="evidence" value="ECO:0007669"/>
    <property type="project" value="UniProtKB-ARBA"/>
</dbReference>
<protein>
    <submittedName>
        <fullName evidence="5">Receptor-type tyrosine-protein phosphatase O-like</fullName>
    </submittedName>
</protein>
<feature type="domain" description="Tyrosine specific protein phosphatases" evidence="4">
    <location>
        <begin position="254"/>
        <end position="303"/>
    </location>
</feature>
<dbReference type="PROSITE" id="PS50055">
    <property type="entry name" value="TYR_PHOSPHATASE_PTP"/>
    <property type="match status" value="1"/>
</dbReference>
<name>A0A8J5JIF0_HOMAM</name>
<dbReference type="AlphaFoldDB" id="A0A8J5JIF0"/>
<feature type="signal peptide" evidence="2">
    <location>
        <begin position="1"/>
        <end position="21"/>
    </location>
</feature>
<sequence>MALTVRPLLVLLLLLNGLVRSHDQNTGTDWTSFPSTTTTTTPPAHNDMTLELAIGIPLGVVALLIIISVIVYFSCRRKKVIPEEEILKMEFEKNFEEQVYSKSTSIALQHRDRNRYEDILPYQDDDFWQLIWEQRVQIIVRLSTDNSSQTVARYIDDRGDNTWVMGHDELNVSVLTTHNNGVFYKRTFKVSKDNDVRFIEHFHMTNWPEGRVPQRDDTLNLIVSARSASIKYGSESPTLIHCGCSTISVGLVDSAGCGRTGTIIALWHMIDEFLADRMVNIVRTVESMRRCRMSMVKSVIRTAQMATHYGIAALPLVSFNS</sequence>